<gene>
    <name evidence="2" type="ORF">LAUMK136_04737</name>
</gene>
<dbReference type="Pfam" id="PF09509">
    <property type="entry name" value="Hypoth_Ymh"/>
    <property type="match status" value="1"/>
</dbReference>
<dbReference type="InterPro" id="IPR012654">
    <property type="entry name" value="CHP02391"/>
</dbReference>
<accession>A0A498QD76</accession>
<dbReference type="EMBL" id="UPHP01000123">
    <property type="protein sequence ID" value="VBA42723.1"/>
    <property type="molecule type" value="Genomic_DNA"/>
</dbReference>
<evidence type="ECO:0000313" key="2">
    <source>
        <dbReference type="EMBL" id="VBA42723.1"/>
    </source>
</evidence>
<sequence length="248" mass="27842">MDLNGVDIEWVRQQLTSFVNETRAINQSGNGVLTSRTAPQCGRPRAIELVEIVRPILRRLYLEWQSENPGSKNDEFKSERDAARRLLARLDHLDEVNARLGGEDESPRITASSLHHLIWGAAETQWTLGQRHEAVLAAAKAVNSQLQAKVNRRDVSEADLVRQAFTEKAPEPGKPRLRFNTIEDDQTRESLRVGTMEFGAGCFRAIRNPVGHRPNDEIEMTEQAALERLAALSLLARFIDDTDVETVG</sequence>
<reference evidence="2 3" key="1">
    <citation type="submission" date="2018-09" db="EMBL/GenBank/DDBJ databases">
        <authorList>
            <person name="Tagini F."/>
        </authorList>
    </citation>
    <scope>NUCLEOTIDE SEQUENCE [LARGE SCALE GENOMIC DNA]</scope>
    <source>
        <strain evidence="2 3">MK136</strain>
    </source>
</reference>
<dbReference type="AlphaFoldDB" id="A0A498QD76"/>
<feature type="domain" description="Conserved hypothetical protein CHP02391" evidence="1">
    <location>
        <begin position="113"/>
        <end position="239"/>
    </location>
</feature>
<name>A0A498QD76_9MYCO</name>
<proteinExistence type="predicted"/>
<keyword evidence="3" id="KW-1185">Reference proteome</keyword>
<dbReference type="RefSeq" id="WP_168990878.1">
    <property type="nucleotide sequence ID" value="NZ_UPHP01000123.1"/>
</dbReference>
<dbReference type="Proteomes" id="UP000273307">
    <property type="component" value="Unassembled WGS sequence"/>
</dbReference>
<protein>
    <recommendedName>
        <fullName evidence="1">Conserved hypothetical protein CHP02391 domain-containing protein</fullName>
    </recommendedName>
</protein>
<evidence type="ECO:0000313" key="3">
    <source>
        <dbReference type="Proteomes" id="UP000273307"/>
    </source>
</evidence>
<organism evidence="2 3">
    <name type="scientific">Mycobacterium attenuatum</name>
    <dbReference type="NCBI Taxonomy" id="2341086"/>
    <lineage>
        <taxon>Bacteria</taxon>
        <taxon>Bacillati</taxon>
        <taxon>Actinomycetota</taxon>
        <taxon>Actinomycetes</taxon>
        <taxon>Mycobacteriales</taxon>
        <taxon>Mycobacteriaceae</taxon>
        <taxon>Mycobacterium</taxon>
    </lineage>
</organism>
<evidence type="ECO:0000259" key="1">
    <source>
        <dbReference type="Pfam" id="PF09509"/>
    </source>
</evidence>